<gene>
    <name evidence="1" type="primary">HNAJ_LOCUS4057</name>
    <name evidence="1" type="ORF">CDAR_386641</name>
</gene>
<dbReference type="SUPFAM" id="SSF53098">
    <property type="entry name" value="Ribonuclease H-like"/>
    <property type="match status" value="1"/>
</dbReference>
<accession>A0AAV4NU25</accession>
<dbReference type="GO" id="GO:0003676">
    <property type="term" value="F:nucleic acid binding"/>
    <property type="evidence" value="ECO:0007669"/>
    <property type="project" value="InterPro"/>
</dbReference>
<dbReference type="InterPro" id="IPR036397">
    <property type="entry name" value="RNaseH_sf"/>
</dbReference>
<evidence type="ECO:0000313" key="2">
    <source>
        <dbReference type="Proteomes" id="UP001054837"/>
    </source>
</evidence>
<protein>
    <submittedName>
        <fullName evidence="1">RNase H domain-containing protein</fullName>
    </submittedName>
</protein>
<dbReference type="InterPro" id="IPR012337">
    <property type="entry name" value="RNaseH-like_sf"/>
</dbReference>
<dbReference type="AlphaFoldDB" id="A0AAV4NU25"/>
<evidence type="ECO:0000313" key="1">
    <source>
        <dbReference type="EMBL" id="GIX88357.1"/>
    </source>
</evidence>
<dbReference type="EMBL" id="BPLQ01002060">
    <property type="protein sequence ID" value="GIX88357.1"/>
    <property type="molecule type" value="Genomic_DNA"/>
</dbReference>
<dbReference type="Gene3D" id="3.30.420.10">
    <property type="entry name" value="Ribonuclease H-like superfamily/Ribonuclease H"/>
    <property type="match status" value="1"/>
</dbReference>
<name>A0AAV4NU25_9ARAC</name>
<dbReference type="Proteomes" id="UP001054837">
    <property type="component" value="Unassembled WGS sequence"/>
</dbReference>
<comment type="caution">
    <text evidence="1">The sequence shown here is derived from an EMBL/GenBank/DDBJ whole genome shotgun (WGS) entry which is preliminary data.</text>
</comment>
<keyword evidence="2" id="KW-1185">Reference proteome</keyword>
<reference evidence="1 2" key="1">
    <citation type="submission" date="2021-06" db="EMBL/GenBank/DDBJ databases">
        <title>Caerostris darwini draft genome.</title>
        <authorList>
            <person name="Kono N."/>
            <person name="Arakawa K."/>
        </authorList>
    </citation>
    <scope>NUCLEOTIDE SEQUENCE [LARGE SCALE GENOMIC DNA]</scope>
</reference>
<sequence>MGFLQGVLQLKNSLGLNHEPELLIPPKNPVHLKSFCINLDLGQKITESNTETSILRALALEMLNMLYPDPEWLRIFIDGSLLSDSPNAGAGVFSEIFSFYVPVGRGTAFDGEIAAIRTALSQLQCHLEKFTIAVILCGSRAALLAIVSNNNPKTQDILDCRYHLENLASLEKTIVLQSYLENGSAVKQKEYGVIRGFHFVTVEILKTLDFRVLCQFFMKHLK</sequence>
<organism evidence="1 2">
    <name type="scientific">Caerostris darwini</name>
    <dbReference type="NCBI Taxonomy" id="1538125"/>
    <lineage>
        <taxon>Eukaryota</taxon>
        <taxon>Metazoa</taxon>
        <taxon>Ecdysozoa</taxon>
        <taxon>Arthropoda</taxon>
        <taxon>Chelicerata</taxon>
        <taxon>Arachnida</taxon>
        <taxon>Araneae</taxon>
        <taxon>Araneomorphae</taxon>
        <taxon>Entelegynae</taxon>
        <taxon>Araneoidea</taxon>
        <taxon>Araneidae</taxon>
        <taxon>Caerostris</taxon>
    </lineage>
</organism>
<proteinExistence type="predicted"/>